<dbReference type="AlphaFoldDB" id="A0A8S9ZPX6"/>
<protein>
    <submittedName>
        <fullName evidence="2">Uncharacterized protein</fullName>
    </submittedName>
</protein>
<sequence>MYLYVQGPIFSFFSPLEFFIKTSLKLGHFVTFYLQDICVYYNQINILIIQKIFEILLNLSSLVFADSSYIHKLFFDSLNNVIRKFKKKWSKNFLIFFCIFLPFPNVKMTIKIDLKKNFFFITNFIV</sequence>
<dbReference type="EMBL" id="JABEBT010000044">
    <property type="protein sequence ID" value="KAF7635311.1"/>
    <property type="molecule type" value="Genomic_DNA"/>
</dbReference>
<reference evidence="2" key="1">
    <citation type="journal article" date="2020" name="Ecol. Evol.">
        <title>Genome structure and content of the rice root-knot nematode (Meloidogyne graminicola).</title>
        <authorList>
            <person name="Phan N.T."/>
            <person name="Danchin E.G.J."/>
            <person name="Klopp C."/>
            <person name="Perfus-Barbeoch L."/>
            <person name="Kozlowski D.K."/>
            <person name="Koutsovoulos G.D."/>
            <person name="Lopez-Roques C."/>
            <person name="Bouchez O."/>
            <person name="Zahm M."/>
            <person name="Besnard G."/>
            <person name="Bellafiore S."/>
        </authorList>
    </citation>
    <scope>NUCLEOTIDE SEQUENCE</scope>
    <source>
        <strain evidence="2">VN-18</strain>
    </source>
</reference>
<keyword evidence="1" id="KW-0472">Membrane</keyword>
<keyword evidence="1" id="KW-1133">Transmembrane helix</keyword>
<proteinExistence type="predicted"/>
<name>A0A8S9ZPX6_9BILA</name>
<dbReference type="Proteomes" id="UP000605970">
    <property type="component" value="Unassembled WGS sequence"/>
</dbReference>
<feature type="transmembrane region" description="Helical" evidence="1">
    <location>
        <begin position="93"/>
        <end position="110"/>
    </location>
</feature>
<accession>A0A8S9ZPX6</accession>
<comment type="caution">
    <text evidence="2">The sequence shown here is derived from an EMBL/GenBank/DDBJ whole genome shotgun (WGS) entry which is preliminary data.</text>
</comment>
<gene>
    <name evidence="2" type="ORF">Mgra_00005279</name>
</gene>
<keyword evidence="3" id="KW-1185">Reference proteome</keyword>
<evidence type="ECO:0000313" key="3">
    <source>
        <dbReference type="Proteomes" id="UP000605970"/>
    </source>
</evidence>
<evidence type="ECO:0000313" key="2">
    <source>
        <dbReference type="EMBL" id="KAF7635311.1"/>
    </source>
</evidence>
<keyword evidence="1" id="KW-0812">Transmembrane</keyword>
<organism evidence="2 3">
    <name type="scientific">Meloidogyne graminicola</name>
    <dbReference type="NCBI Taxonomy" id="189291"/>
    <lineage>
        <taxon>Eukaryota</taxon>
        <taxon>Metazoa</taxon>
        <taxon>Ecdysozoa</taxon>
        <taxon>Nematoda</taxon>
        <taxon>Chromadorea</taxon>
        <taxon>Rhabditida</taxon>
        <taxon>Tylenchina</taxon>
        <taxon>Tylenchomorpha</taxon>
        <taxon>Tylenchoidea</taxon>
        <taxon>Meloidogynidae</taxon>
        <taxon>Meloidogyninae</taxon>
        <taxon>Meloidogyne</taxon>
    </lineage>
</organism>
<evidence type="ECO:0000256" key="1">
    <source>
        <dbReference type="SAM" id="Phobius"/>
    </source>
</evidence>